<evidence type="ECO:0000256" key="1">
    <source>
        <dbReference type="SAM" id="Phobius"/>
    </source>
</evidence>
<feature type="transmembrane region" description="Helical" evidence="1">
    <location>
        <begin position="251"/>
        <end position="269"/>
    </location>
</feature>
<reference evidence="2" key="1">
    <citation type="submission" date="2021-03" db="EMBL/GenBank/DDBJ databases">
        <title>Genomic Encyclopedia of Type Strains, Phase IV (KMG-IV): sequencing the most valuable type-strain genomes for metagenomic binning, comparative biology and taxonomic classification.</title>
        <authorList>
            <person name="Goeker M."/>
        </authorList>
    </citation>
    <scope>NUCLEOTIDE SEQUENCE</scope>
    <source>
        <strain evidence="2">DSM 26232</strain>
    </source>
</reference>
<keyword evidence="1" id="KW-0472">Membrane</keyword>
<organism evidence="2 3">
    <name type="scientific">Halolamina salifodinae</name>
    <dbReference type="NCBI Taxonomy" id="1202767"/>
    <lineage>
        <taxon>Archaea</taxon>
        <taxon>Methanobacteriati</taxon>
        <taxon>Methanobacteriota</taxon>
        <taxon>Stenosarchaea group</taxon>
        <taxon>Halobacteria</taxon>
        <taxon>Halobacteriales</taxon>
        <taxon>Haloferacaceae</taxon>
    </lineage>
</organism>
<protein>
    <submittedName>
        <fullName evidence="2">Uncharacterized protein</fullName>
    </submittedName>
</protein>
<keyword evidence="3" id="KW-1185">Reference proteome</keyword>
<accession>A0A8T4GZQ9</accession>
<keyword evidence="1" id="KW-0812">Transmembrane</keyword>
<evidence type="ECO:0000313" key="2">
    <source>
        <dbReference type="EMBL" id="MBP1987920.1"/>
    </source>
</evidence>
<comment type="caution">
    <text evidence="2">The sequence shown here is derived from an EMBL/GenBank/DDBJ whole genome shotgun (WGS) entry which is preliminary data.</text>
</comment>
<feature type="transmembrane region" description="Helical" evidence="1">
    <location>
        <begin position="150"/>
        <end position="171"/>
    </location>
</feature>
<feature type="transmembrane region" description="Helical" evidence="1">
    <location>
        <begin position="117"/>
        <end position="135"/>
    </location>
</feature>
<dbReference type="Proteomes" id="UP000823736">
    <property type="component" value="Unassembled WGS sequence"/>
</dbReference>
<gene>
    <name evidence="2" type="ORF">J2753_002430</name>
</gene>
<proteinExistence type="predicted"/>
<feature type="transmembrane region" description="Helical" evidence="1">
    <location>
        <begin position="37"/>
        <end position="57"/>
    </location>
</feature>
<name>A0A8T4GZQ9_9EURY</name>
<dbReference type="EMBL" id="JAGGLC010000005">
    <property type="protein sequence ID" value="MBP1987920.1"/>
    <property type="molecule type" value="Genomic_DNA"/>
</dbReference>
<sequence>MRQRLFLVFTLTVLGWLLWVLNQRFHAAVRRAVERYALFIFVAVGGLLAVGLVVFWYSERVQDRVLGLFEDDDESLSPPARPASWYVRDSVRREARETIDQQIAWVNGIDDKAMRTLRFNVLILGGVVSGVSILLDRGIIDGVEEVTDPFLLMGVLALVGSTSLAALTYTASSMKVGMSSNDIESVHQSDLSDEEYTHKLMTSYRRWIQQNRRTIALNSDLVTLTILLLVYGTVFTVLGILSLLPTAVGDSLIIGSTFSLALMTLVALWY</sequence>
<dbReference type="AlphaFoldDB" id="A0A8T4GZQ9"/>
<evidence type="ECO:0000313" key="3">
    <source>
        <dbReference type="Proteomes" id="UP000823736"/>
    </source>
</evidence>
<feature type="transmembrane region" description="Helical" evidence="1">
    <location>
        <begin position="221"/>
        <end position="245"/>
    </location>
</feature>
<dbReference type="OrthoDB" id="264986at2157"/>
<dbReference type="RefSeq" id="WP_209492275.1">
    <property type="nucleotide sequence ID" value="NZ_JAGGLC010000005.1"/>
</dbReference>
<keyword evidence="1" id="KW-1133">Transmembrane helix</keyword>